<dbReference type="InterPro" id="IPR011708">
    <property type="entry name" value="DNA_pol3_alpha_NTPase_dom"/>
</dbReference>
<dbReference type="EMBL" id="PKHU01000003">
    <property type="protein sequence ID" value="PKZ29429.1"/>
    <property type="molecule type" value="Genomic_DNA"/>
</dbReference>
<dbReference type="GO" id="GO:0008408">
    <property type="term" value="F:3'-5' exonuclease activity"/>
    <property type="evidence" value="ECO:0007669"/>
    <property type="project" value="InterPro"/>
</dbReference>
<dbReference type="SMART" id="SM00481">
    <property type="entry name" value="POLIIIAc"/>
    <property type="match status" value="1"/>
</dbReference>
<accession>A0A2I1NAN8</accession>
<dbReference type="Pfam" id="PF17657">
    <property type="entry name" value="DNA_pol3_finger"/>
    <property type="match status" value="1"/>
</dbReference>
<dbReference type="NCBIfam" id="TIGR00594">
    <property type="entry name" value="polc"/>
    <property type="match status" value="1"/>
</dbReference>
<dbReference type="AlphaFoldDB" id="A0A2I1NAN8"/>
<evidence type="ECO:0000256" key="5">
    <source>
        <dbReference type="ARBA" id="ARBA00022705"/>
    </source>
</evidence>
<dbReference type="SUPFAM" id="SSF89550">
    <property type="entry name" value="PHP domain-like"/>
    <property type="match status" value="1"/>
</dbReference>
<dbReference type="InterPro" id="IPR041931">
    <property type="entry name" value="DNA_pol3_alpha_thumb_dom"/>
</dbReference>
<dbReference type="InterPro" id="IPR029460">
    <property type="entry name" value="DNAPol_HHH"/>
</dbReference>
<evidence type="ECO:0000256" key="1">
    <source>
        <dbReference type="ARBA" id="ARBA00012417"/>
    </source>
</evidence>
<dbReference type="PANTHER" id="PTHR32294">
    <property type="entry name" value="DNA POLYMERASE III SUBUNIT ALPHA"/>
    <property type="match status" value="1"/>
</dbReference>
<name>A0A2I1NAN8_9BACT</name>
<dbReference type="Proteomes" id="UP000234639">
    <property type="component" value="Unassembled WGS sequence"/>
</dbReference>
<dbReference type="Gene3D" id="1.10.10.1600">
    <property type="entry name" value="Bacterial DNA polymerase III alpha subunit, thumb domain"/>
    <property type="match status" value="1"/>
</dbReference>
<dbReference type="CDD" id="cd04485">
    <property type="entry name" value="DnaE_OBF"/>
    <property type="match status" value="1"/>
</dbReference>
<dbReference type="GO" id="GO:0003887">
    <property type="term" value="F:DNA-directed DNA polymerase activity"/>
    <property type="evidence" value="ECO:0007669"/>
    <property type="project" value="UniProtKB-KW"/>
</dbReference>
<dbReference type="Pfam" id="PF07733">
    <property type="entry name" value="DNA_pol3_alpha"/>
    <property type="match status" value="1"/>
</dbReference>
<dbReference type="InterPro" id="IPR004805">
    <property type="entry name" value="DnaE2/DnaE/PolC"/>
</dbReference>
<evidence type="ECO:0000313" key="9">
    <source>
        <dbReference type="EMBL" id="PKZ29429.1"/>
    </source>
</evidence>
<evidence type="ECO:0000256" key="3">
    <source>
        <dbReference type="ARBA" id="ARBA00022679"/>
    </source>
</evidence>
<dbReference type="InterPro" id="IPR016195">
    <property type="entry name" value="Pol/histidinol_Pase-like"/>
</dbReference>
<dbReference type="InterPro" id="IPR003141">
    <property type="entry name" value="Pol/His_phosphatase_N"/>
</dbReference>
<comment type="caution">
    <text evidence="9">The sequence shown here is derived from an EMBL/GenBank/DDBJ whole genome shotgun (WGS) entry which is preliminary data.</text>
</comment>
<evidence type="ECO:0000256" key="6">
    <source>
        <dbReference type="ARBA" id="ARBA00022932"/>
    </source>
</evidence>
<dbReference type="InterPro" id="IPR004013">
    <property type="entry name" value="PHP_dom"/>
</dbReference>
<proteinExistence type="predicted"/>
<evidence type="ECO:0000259" key="8">
    <source>
        <dbReference type="SMART" id="SM00481"/>
    </source>
</evidence>
<dbReference type="RefSeq" id="WP_101637014.1">
    <property type="nucleotide sequence ID" value="NZ_PKHU01000003.1"/>
</dbReference>
<dbReference type="Pfam" id="PF14579">
    <property type="entry name" value="HHH_6"/>
    <property type="match status" value="1"/>
</dbReference>
<keyword evidence="5" id="KW-0235">DNA replication</keyword>
<reference evidence="9 10" key="1">
    <citation type="submission" date="2017-12" db="EMBL/GenBank/DDBJ databases">
        <title>Phylogenetic diversity of female urinary microbiome.</title>
        <authorList>
            <person name="Thomas-White K."/>
            <person name="Wolfe A.J."/>
        </authorList>
    </citation>
    <scope>NUCLEOTIDE SEQUENCE [LARGE SCALE GENOMIC DNA]</scope>
    <source>
        <strain evidence="9 10">UMB0112</strain>
    </source>
</reference>
<gene>
    <name evidence="9" type="ORF">CYJ41_03470</name>
</gene>
<keyword evidence="4" id="KW-0548">Nucleotidyltransferase</keyword>
<dbReference type="InterPro" id="IPR040982">
    <property type="entry name" value="DNA_pol3_finger"/>
</dbReference>
<dbReference type="GO" id="GO:0006260">
    <property type="term" value="P:DNA replication"/>
    <property type="evidence" value="ECO:0007669"/>
    <property type="project" value="UniProtKB-KW"/>
</dbReference>
<dbReference type="Pfam" id="PF02811">
    <property type="entry name" value="PHP"/>
    <property type="match status" value="1"/>
</dbReference>
<dbReference type="CDD" id="cd12113">
    <property type="entry name" value="PHP_PolIIIA_DnaE3"/>
    <property type="match status" value="1"/>
</dbReference>
<sequence>MSKFTHLHLHTEYSLLDGANKIPELASILKEQGVNSVAITDHGNMFGAIDFYKTMKKNGIKPIIGIEAYIHNHDDLGDKSDRQRFHLILLAKNEIGYKNLMYLSSMAFLEGFYYNPRINKKILKEHSEGLICSAACLQGEVNFHLNMSQTNRERGAKGYERAKEVALEYKEIFKDDFYLEIMRHGITDQLNIDKQILQISKETGIKVIATNDAHYPYQNMSEAHNIYMAISGMKLRHAVRQFYVKSSQEMEKIFADIPNVIENTQEIVDKCNLELDLGHPTPPNFKFTTDYAKNLNLTLPNPGVRDDLENDKVLFEYLSRKGLEERLKFIDSSKHKAYKDRLEREISIINSMKFPGYMLIVSDFINHAKEKGIPVGPGRGSAAGSLVAFSLKITDIDPLPYNLLFERFLNPERVSMPDIDVDFCQDRRGEVIDYVIEQYGRYNVAQVATFGKLLAKGVIRDVARVCEMPYAEADKMAKLIPNELKITLRDSFDKEPKIRSLLEENIEAKKIWDYALELEGLNRNAGMHAAGVVISNDELWNKTPVFIQTNNDKGHLITQYTKDYLEDVDLIKFDFLGLKTLTVINNAIKLVKMRYNKDVIWEKIDINDKKVYETISSGNTLGIFQIESGGMQKLATDLKPDNFEDVIAMIALFRPGPMDLIPNFIERKHGLAKIDYLINDIKDILEPTYGIIVYQEQVMQIVQKIGGFSLGEADIVRRAMSKKKEEEMKRLKKEYLEGAKKGGYDIKKADELFEMIMKFASYGFNKSHAAAYALITFQTAYLKAYYPAEFMAALLTSEENNLDKVARYIDEIKRLKIEILPPSINLSLREFSVVQKGEKDAIVFGMGAIKGVGLGAIENIVEERKNGDFTDISNFASRIDSFKVNKRALDGLIKSGAMDCLKLTRKNLFLNIDNITESVRNANKIKSDKENSLFADLSDDDMSMEVEVHLELTNGEYTQKDILKNEKEVLGLYLSGHPLDDYVDEINEIDYTLTSQFEELNDVTETLLVGKIEEINTRITKKGSKMAIVNVLDLHGNFEMVVFDNKLPEIEALSEAELERPYAFKVRIEKDDAQYKITLNEFLRLAEAKNSDFKKRSFAKKGFKKEEKRVYEEYVYTINLDELNQNIINEIYNLAYKQNNLKNSKKLILRVETSTKVYIFETNFFVDENFGQNVSEILVA</sequence>
<evidence type="ECO:0000256" key="2">
    <source>
        <dbReference type="ARBA" id="ARBA00019114"/>
    </source>
</evidence>
<dbReference type="EC" id="2.7.7.7" evidence="1"/>
<dbReference type="PANTHER" id="PTHR32294:SF0">
    <property type="entry name" value="DNA POLYMERASE III SUBUNIT ALPHA"/>
    <property type="match status" value="1"/>
</dbReference>
<keyword evidence="3" id="KW-0808">Transferase</keyword>
<comment type="catalytic activity">
    <reaction evidence="7">
        <text>DNA(n) + a 2'-deoxyribonucleoside 5'-triphosphate = DNA(n+1) + diphosphate</text>
        <dbReference type="Rhea" id="RHEA:22508"/>
        <dbReference type="Rhea" id="RHEA-COMP:17339"/>
        <dbReference type="Rhea" id="RHEA-COMP:17340"/>
        <dbReference type="ChEBI" id="CHEBI:33019"/>
        <dbReference type="ChEBI" id="CHEBI:61560"/>
        <dbReference type="ChEBI" id="CHEBI:173112"/>
        <dbReference type="EC" id="2.7.7.7"/>
    </reaction>
</comment>
<protein>
    <recommendedName>
        <fullName evidence="2">DNA polymerase III subunit alpha</fullName>
        <ecNumber evidence="1">2.7.7.7</ecNumber>
    </recommendedName>
</protein>
<keyword evidence="6" id="KW-0239">DNA-directed DNA polymerase</keyword>
<dbReference type="Gene3D" id="1.10.150.870">
    <property type="match status" value="1"/>
</dbReference>
<evidence type="ECO:0000256" key="7">
    <source>
        <dbReference type="ARBA" id="ARBA00049244"/>
    </source>
</evidence>
<dbReference type="Gene3D" id="3.20.20.140">
    <property type="entry name" value="Metal-dependent hydrolases"/>
    <property type="match status" value="1"/>
</dbReference>
<evidence type="ECO:0000256" key="4">
    <source>
        <dbReference type="ARBA" id="ARBA00022695"/>
    </source>
</evidence>
<evidence type="ECO:0000313" key="10">
    <source>
        <dbReference type="Proteomes" id="UP000234639"/>
    </source>
</evidence>
<dbReference type="NCBIfam" id="NF004226">
    <property type="entry name" value="PRK05673.1"/>
    <property type="match status" value="1"/>
</dbReference>
<feature type="domain" description="Polymerase/histidinol phosphatase N-terminal" evidence="8">
    <location>
        <begin position="5"/>
        <end position="72"/>
    </location>
</feature>
<organism evidence="9 10">
    <name type="scientific">Campylobacter ureolyticus</name>
    <dbReference type="NCBI Taxonomy" id="827"/>
    <lineage>
        <taxon>Bacteria</taxon>
        <taxon>Pseudomonadati</taxon>
        <taxon>Campylobacterota</taxon>
        <taxon>Epsilonproteobacteria</taxon>
        <taxon>Campylobacterales</taxon>
        <taxon>Campylobacteraceae</taxon>
        <taxon>Campylobacter</taxon>
    </lineage>
</organism>